<feature type="region of interest" description="Disordered" evidence="8">
    <location>
        <begin position="25"/>
        <end position="46"/>
    </location>
</feature>
<protein>
    <submittedName>
        <fullName evidence="10">Uncharacterized protein</fullName>
    </submittedName>
</protein>
<reference evidence="10 11" key="1">
    <citation type="submission" date="2017-04" db="EMBL/GenBank/DDBJ databases">
        <title>Whole Genome Sequence of 1,4-Dioxane Degrading Bacterium Mycobacterium dioxanotrophicus PH-06.</title>
        <authorList>
            <person name="He Y."/>
        </authorList>
    </citation>
    <scope>NUCLEOTIDE SEQUENCE [LARGE SCALE GENOMIC DNA]</scope>
    <source>
        <strain evidence="10 11">PH-06</strain>
    </source>
</reference>
<evidence type="ECO:0000256" key="3">
    <source>
        <dbReference type="ARBA" id="ARBA00009523"/>
    </source>
</evidence>
<evidence type="ECO:0000313" key="10">
    <source>
        <dbReference type="EMBL" id="ART74084.1"/>
    </source>
</evidence>
<feature type="region of interest" description="Disordered" evidence="8">
    <location>
        <begin position="191"/>
        <end position="269"/>
    </location>
</feature>
<feature type="transmembrane region" description="Helical" evidence="9">
    <location>
        <begin position="63"/>
        <end position="89"/>
    </location>
</feature>
<dbReference type="Gene3D" id="1.20.1740.10">
    <property type="entry name" value="Amino acid/polyamine transporter I"/>
    <property type="match status" value="1"/>
</dbReference>
<comment type="similarity">
    <text evidence="3">Belongs to the amino acid-polyamine-organocation (APC) superfamily.</text>
</comment>
<feature type="compositionally biased region" description="Basic residues" evidence="8">
    <location>
        <begin position="25"/>
        <end position="40"/>
    </location>
</feature>
<dbReference type="GO" id="GO:0005886">
    <property type="term" value="C:plasma membrane"/>
    <property type="evidence" value="ECO:0007669"/>
    <property type="project" value="UniProtKB-SubCell"/>
</dbReference>
<evidence type="ECO:0000256" key="8">
    <source>
        <dbReference type="SAM" id="MobiDB-lite"/>
    </source>
</evidence>
<evidence type="ECO:0000256" key="7">
    <source>
        <dbReference type="ARBA" id="ARBA00023136"/>
    </source>
</evidence>
<dbReference type="KEGG" id="mdx:BTO20_33910"/>
<comment type="function">
    <text evidence="1">Probable amino-acid or metabolite transport protein.</text>
</comment>
<feature type="compositionally biased region" description="Basic residues" evidence="8">
    <location>
        <begin position="195"/>
        <end position="245"/>
    </location>
</feature>
<keyword evidence="6 9" id="KW-1133">Transmembrane helix</keyword>
<dbReference type="SUPFAM" id="SSF52402">
    <property type="entry name" value="Adenine nucleotide alpha hydrolases-like"/>
    <property type="match status" value="1"/>
</dbReference>
<dbReference type="AlphaFoldDB" id="A0A1Y0CGA6"/>
<keyword evidence="5 9" id="KW-0812">Transmembrane</keyword>
<keyword evidence="4" id="KW-1003">Cell membrane</keyword>
<dbReference type="Gene3D" id="3.40.50.620">
    <property type="entry name" value="HUPs"/>
    <property type="match status" value="1"/>
</dbReference>
<organism evidence="10 11">
    <name type="scientific">Mycobacterium dioxanotrophicus</name>
    <dbReference type="NCBI Taxonomy" id="482462"/>
    <lineage>
        <taxon>Bacteria</taxon>
        <taxon>Bacillati</taxon>
        <taxon>Actinomycetota</taxon>
        <taxon>Actinomycetes</taxon>
        <taxon>Mycobacteriales</taxon>
        <taxon>Mycobacteriaceae</taxon>
        <taxon>Mycobacterium</taxon>
    </lineage>
</organism>
<dbReference type="Pfam" id="PF13520">
    <property type="entry name" value="AA_permease_2"/>
    <property type="match status" value="1"/>
</dbReference>
<comment type="subcellular location">
    <subcellularLocation>
        <location evidence="2">Cell membrane</location>
        <topology evidence="2">Multi-pass membrane protein</topology>
    </subcellularLocation>
</comment>
<evidence type="ECO:0000313" key="11">
    <source>
        <dbReference type="Proteomes" id="UP000195331"/>
    </source>
</evidence>
<sequence length="409" mass="45719">MPQPRPRRQNRHDHGRRLRLLHLRLHGRRPGRSPGRGQRRRPPDHLHLTDHRRHRILGGWVQWALGLPLIVALLLSVLNAIMGCARSLYQASEDGMLPRWFGHLNTHGVPARAMAFNVVCSFLVLLFGSPCASTSSPTWATSSPPDWCSSPTSPTAKHDPPSTARTTARLHALAVPGHRTIRPGAMALRRLEQPRHRHRHPQPHPLLRRRPHPRRLHPTTHVAPHHRPPPPTHHTHTHHHPHPRTRTGTGTRMNTKFKRRRGDQQPATPRDVVIVIRPNAPASDALFKAARAAGGTATVVVPLKIHGYSLGMPNPGLMPTARESAAANTGVTKTVDRLRRAGVDVDGQIVVTRHADRAITRIVRLRGATRVLMETSTASPLRRFLEGDLHRRLARRLEPSVTVESIPQP</sequence>
<dbReference type="InterPro" id="IPR002293">
    <property type="entry name" value="AA/rel_permease1"/>
</dbReference>
<evidence type="ECO:0000256" key="1">
    <source>
        <dbReference type="ARBA" id="ARBA00002249"/>
    </source>
</evidence>
<dbReference type="PANTHER" id="PTHR42770">
    <property type="entry name" value="AMINO ACID TRANSPORTER-RELATED"/>
    <property type="match status" value="1"/>
</dbReference>
<dbReference type="EMBL" id="CP020809">
    <property type="protein sequence ID" value="ART74084.1"/>
    <property type="molecule type" value="Genomic_DNA"/>
</dbReference>
<evidence type="ECO:0000256" key="6">
    <source>
        <dbReference type="ARBA" id="ARBA00022989"/>
    </source>
</evidence>
<dbReference type="InterPro" id="IPR050367">
    <property type="entry name" value="APC_superfamily"/>
</dbReference>
<keyword evidence="11" id="KW-1185">Reference proteome</keyword>
<proteinExistence type="inferred from homology"/>
<dbReference type="Proteomes" id="UP000195331">
    <property type="component" value="Chromosome"/>
</dbReference>
<dbReference type="GO" id="GO:0022857">
    <property type="term" value="F:transmembrane transporter activity"/>
    <property type="evidence" value="ECO:0007669"/>
    <property type="project" value="InterPro"/>
</dbReference>
<evidence type="ECO:0000256" key="5">
    <source>
        <dbReference type="ARBA" id="ARBA00022692"/>
    </source>
</evidence>
<evidence type="ECO:0000256" key="4">
    <source>
        <dbReference type="ARBA" id="ARBA00022475"/>
    </source>
</evidence>
<feature type="compositionally biased region" description="Low complexity" evidence="8">
    <location>
        <begin position="134"/>
        <end position="145"/>
    </location>
</feature>
<dbReference type="PANTHER" id="PTHR42770:SF7">
    <property type="entry name" value="MEMBRANE PROTEIN"/>
    <property type="match status" value="1"/>
</dbReference>
<feature type="region of interest" description="Disordered" evidence="8">
    <location>
        <begin position="134"/>
        <end position="165"/>
    </location>
</feature>
<evidence type="ECO:0000256" key="9">
    <source>
        <dbReference type="SAM" id="Phobius"/>
    </source>
</evidence>
<name>A0A1Y0CGA6_9MYCO</name>
<keyword evidence="7 9" id="KW-0472">Membrane</keyword>
<accession>A0A1Y0CGA6</accession>
<gene>
    <name evidence="10" type="ORF">BTO20_33910</name>
</gene>
<dbReference type="InterPro" id="IPR014729">
    <property type="entry name" value="Rossmann-like_a/b/a_fold"/>
</dbReference>
<evidence type="ECO:0000256" key="2">
    <source>
        <dbReference type="ARBA" id="ARBA00004651"/>
    </source>
</evidence>